<dbReference type="EMBL" id="AZIL01000356">
    <property type="protein sequence ID" value="EWM27931.1"/>
    <property type="molecule type" value="Genomic_DNA"/>
</dbReference>
<keyword evidence="1" id="KW-0812">Transmembrane</keyword>
<dbReference type="AlphaFoldDB" id="W7U595"/>
<evidence type="ECO:0000256" key="1">
    <source>
        <dbReference type="SAM" id="Phobius"/>
    </source>
</evidence>
<accession>W7U595</accession>
<evidence type="ECO:0000313" key="2">
    <source>
        <dbReference type="EMBL" id="EWM27931.1"/>
    </source>
</evidence>
<name>W7U595_9STRA</name>
<dbReference type="Proteomes" id="UP000019335">
    <property type="component" value="Chromosome 5"/>
</dbReference>
<keyword evidence="1" id="KW-0472">Membrane</keyword>
<keyword evidence="3" id="KW-1185">Reference proteome</keyword>
<evidence type="ECO:0000313" key="3">
    <source>
        <dbReference type="Proteomes" id="UP000019335"/>
    </source>
</evidence>
<comment type="caution">
    <text evidence="2">The sequence shown here is derived from an EMBL/GenBank/DDBJ whole genome shotgun (WGS) entry which is preliminary data.</text>
</comment>
<feature type="transmembrane region" description="Helical" evidence="1">
    <location>
        <begin position="24"/>
        <end position="48"/>
    </location>
</feature>
<organism evidence="2 3">
    <name type="scientific">Nannochloropsis gaditana</name>
    <dbReference type="NCBI Taxonomy" id="72520"/>
    <lineage>
        <taxon>Eukaryota</taxon>
        <taxon>Sar</taxon>
        <taxon>Stramenopiles</taxon>
        <taxon>Ochrophyta</taxon>
        <taxon>Eustigmatophyceae</taxon>
        <taxon>Eustigmatales</taxon>
        <taxon>Monodopsidaceae</taxon>
        <taxon>Nannochloropsis</taxon>
    </lineage>
</organism>
<keyword evidence="1" id="KW-1133">Transmembrane helix</keyword>
<reference evidence="2 3" key="1">
    <citation type="journal article" date="2014" name="Mol. Plant">
        <title>Chromosome Scale Genome Assembly and Transcriptome Profiling of Nannochloropsis gaditana in Nitrogen Depletion.</title>
        <authorList>
            <person name="Corteggiani Carpinelli E."/>
            <person name="Telatin A."/>
            <person name="Vitulo N."/>
            <person name="Forcato C."/>
            <person name="D'Angelo M."/>
            <person name="Schiavon R."/>
            <person name="Vezzi A."/>
            <person name="Giacometti G.M."/>
            <person name="Morosinotto T."/>
            <person name="Valle G."/>
        </authorList>
    </citation>
    <scope>NUCLEOTIDE SEQUENCE [LARGE SCALE GENOMIC DNA]</scope>
    <source>
        <strain evidence="2 3">B-31</strain>
    </source>
</reference>
<protein>
    <submittedName>
        <fullName evidence="2">Uncharacterized protein</fullName>
    </submittedName>
</protein>
<gene>
    <name evidence="2" type="ORF">Naga_100008g87</name>
</gene>
<proteinExistence type="predicted"/>
<sequence length="70" mass="7832">MTDGTEKTGGKRHERSETTRRERIVWKIAVLVTCSTCGVSVCLGLRIFEEDNACRGTYIPNQPINFGLSE</sequence>